<keyword evidence="3" id="KW-1185">Reference proteome</keyword>
<dbReference type="AlphaFoldDB" id="A0AA41VPZ5"/>
<dbReference type="EMBL" id="JAJJMA010268105">
    <property type="protein sequence ID" value="MCL7045287.1"/>
    <property type="molecule type" value="Genomic_DNA"/>
</dbReference>
<evidence type="ECO:0000313" key="2">
    <source>
        <dbReference type="EMBL" id="MCL7045287.1"/>
    </source>
</evidence>
<gene>
    <name evidence="2" type="ORF">MKW94_027157</name>
</gene>
<protein>
    <submittedName>
        <fullName evidence="2">Uncharacterized protein</fullName>
    </submittedName>
</protein>
<dbReference type="Proteomes" id="UP001177140">
    <property type="component" value="Unassembled WGS sequence"/>
</dbReference>
<feature type="coiled-coil region" evidence="1">
    <location>
        <begin position="35"/>
        <end position="62"/>
    </location>
</feature>
<evidence type="ECO:0000256" key="1">
    <source>
        <dbReference type="SAM" id="Coils"/>
    </source>
</evidence>
<evidence type="ECO:0000313" key="3">
    <source>
        <dbReference type="Proteomes" id="UP001177140"/>
    </source>
</evidence>
<organism evidence="2 3">
    <name type="scientific">Papaver nudicaule</name>
    <name type="common">Iceland poppy</name>
    <dbReference type="NCBI Taxonomy" id="74823"/>
    <lineage>
        <taxon>Eukaryota</taxon>
        <taxon>Viridiplantae</taxon>
        <taxon>Streptophyta</taxon>
        <taxon>Embryophyta</taxon>
        <taxon>Tracheophyta</taxon>
        <taxon>Spermatophyta</taxon>
        <taxon>Magnoliopsida</taxon>
        <taxon>Ranunculales</taxon>
        <taxon>Papaveraceae</taxon>
        <taxon>Papaveroideae</taxon>
        <taxon>Papaver</taxon>
    </lineage>
</organism>
<keyword evidence="1" id="KW-0175">Coiled coil</keyword>
<accession>A0AA41VPZ5</accession>
<reference evidence="2" key="1">
    <citation type="submission" date="2022-03" db="EMBL/GenBank/DDBJ databases">
        <title>A functionally conserved STORR gene fusion in Papaver species that diverged 16.8 million years ago.</title>
        <authorList>
            <person name="Catania T."/>
        </authorList>
    </citation>
    <scope>NUCLEOTIDE SEQUENCE</scope>
    <source>
        <strain evidence="2">S-191538</strain>
    </source>
</reference>
<name>A0AA41VPZ5_PAPNU</name>
<comment type="caution">
    <text evidence="2">The sequence shown here is derived from an EMBL/GenBank/DDBJ whole genome shotgun (WGS) entry which is preliminary data.</text>
</comment>
<sequence>MALKDVARMLSRRFSSGTRNGGFQNKHAEFRDAKVRRFCERLEQAAENAKQLTDECDAICALEGAFRLDRLVWTAVIVNLGAAAAVKGRMMIETKKSIQDIEYQLSALQAKKQEFPSPAYSA</sequence>
<proteinExistence type="predicted"/>